<evidence type="ECO:0000256" key="1">
    <source>
        <dbReference type="SAM" id="MobiDB-lite"/>
    </source>
</evidence>
<evidence type="ECO:0000313" key="2">
    <source>
        <dbReference type="EMBL" id="WOK96216.1"/>
    </source>
</evidence>
<dbReference type="EMBL" id="CP136891">
    <property type="protein sequence ID" value="WOK96216.1"/>
    <property type="molecule type" value="Genomic_DNA"/>
</dbReference>
<protein>
    <submittedName>
        <fullName evidence="2">Uncharacterized protein</fullName>
    </submittedName>
</protein>
<proteinExistence type="predicted"/>
<dbReference type="Proteomes" id="UP001327560">
    <property type="component" value="Chromosome 2"/>
</dbReference>
<accession>A0AAQ3JUA1</accession>
<name>A0AAQ3JUA1_9LILI</name>
<feature type="region of interest" description="Disordered" evidence="1">
    <location>
        <begin position="1"/>
        <end position="23"/>
    </location>
</feature>
<sequence>MGQGDSGESVRRASKRKTPFSLEEAVVAPRTPEEIVDERHSKGLSQQTIENSLKTKEAIEKVNMYVANFFYENVIPFNAANSRSYELMVEGIAQIGSGYKPPTYHELRVPLLKKAKEQTCNSCL</sequence>
<organism evidence="2 3">
    <name type="scientific">Canna indica</name>
    <name type="common">Indian-shot</name>
    <dbReference type="NCBI Taxonomy" id="4628"/>
    <lineage>
        <taxon>Eukaryota</taxon>
        <taxon>Viridiplantae</taxon>
        <taxon>Streptophyta</taxon>
        <taxon>Embryophyta</taxon>
        <taxon>Tracheophyta</taxon>
        <taxon>Spermatophyta</taxon>
        <taxon>Magnoliopsida</taxon>
        <taxon>Liliopsida</taxon>
        <taxon>Zingiberales</taxon>
        <taxon>Cannaceae</taxon>
        <taxon>Canna</taxon>
    </lineage>
</organism>
<dbReference type="AlphaFoldDB" id="A0AAQ3JUA1"/>
<gene>
    <name evidence="2" type="ORF">Cni_G04923</name>
</gene>
<keyword evidence="3" id="KW-1185">Reference proteome</keyword>
<reference evidence="2 3" key="1">
    <citation type="submission" date="2023-10" db="EMBL/GenBank/DDBJ databases">
        <title>Chromosome-scale genome assembly provides insights into flower coloration mechanisms of Canna indica.</title>
        <authorList>
            <person name="Li C."/>
        </authorList>
    </citation>
    <scope>NUCLEOTIDE SEQUENCE [LARGE SCALE GENOMIC DNA]</scope>
    <source>
        <tissue evidence="2">Flower</tissue>
    </source>
</reference>
<evidence type="ECO:0000313" key="3">
    <source>
        <dbReference type="Proteomes" id="UP001327560"/>
    </source>
</evidence>